<dbReference type="Pfam" id="PF13649">
    <property type="entry name" value="Methyltransf_25"/>
    <property type="match status" value="1"/>
</dbReference>
<feature type="domain" description="Methyltransferase" evidence="6">
    <location>
        <begin position="45"/>
        <end position="137"/>
    </location>
</feature>
<dbReference type="SUPFAM" id="SSF53335">
    <property type="entry name" value="S-adenosyl-L-methionine-dependent methyltransferases"/>
    <property type="match status" value="1"/>
</dbReference>
<accession>A0ABP4VXT5</accession>
<dbReference type="CDD" id="cd02440">
    <property type="entry name" value="AdoMet_MTases"/>
    <property type="match status" value="1"/>
</dbReference>
<protein>
    <submittedName>
        <fullName evidence="7">Class I SAM-dependent methyltransferase</fullName>
    </submittedName>
</protein>
<keyword evidence="5" id="KW-0443">Lipid metabolism</keyword>
<evidence type="ECO:0000256" key="1">
    <source>
        <dbReference type="ARBA" id="ARBA00010815"/>
    </source>
</evidence>
<sequence length="237" mass="25092">MTSDDDLSPLFDAAAAALTFNAPLGEARAADLVDRVAPSTPEGLVLDLGCGAGELLLRACARHDVAGDGVDLHAGDLARARRRAAELGLDGRVAFHAADATTWDRPADVVLNVGASHAWGTADDALAALHRLVRPEGTLLFADGVYEREPDAACREIFGDLPDLAGMARAATGAGFRVRHAATSTLGEWDDFESTWRSGLERLAAPAARDFADQRRDEYLSVYRGVVGFAWLVVTPA</sequence>
<dbReference type="GO" id="GO:0008168">
    <property type="term" value="F:methyltransferase activity"/>
    <property type="evidence" value="ECO:0007669"/>
    <property type="project" value="UniProtKB-KW"/>
</dbReference>
<keyword evidence="2 7" id="KW-0489">Methyltransferase</keyword>
<keyword evidence="4" id="KW-0949">S-adenosyl-L-methionine</keyword>
<dbReference type="PANTHER" id="PTHR43667">
    <property type="entry name" value="CYCLOPROPANE-FATTY-ACYL-PHOSPHOLIPID SYNTHASE"/>
    <property type="match status" value="1"/>
</dbReference>
<proteinExistence type="inferred from homology"/>
<name>A0ABP4VXT5_9MICO</name>
<gene>
    <name evidence="7" type="ORF">GCM10009809_40780</name>
</gene>
<dbReference type="InterPro" id="IPR029063">
    <property type="entry name" value="SAM-dependent_MTases_sf"/>
</dbReference>
<dbReference type="InterPro" id="IPR050723">
    <property type="entry name" value="CFA/CMAS"/>
</dbReference>
<keyword evidence="3" id="KW-0808">Transferase</keyword>
<evidence type="ECO:0000256" key="3">
    <source>
        <dbReference type="ARBA" id="ARBA00022679"/>
    </source>
</evidence>
<organism evidence="7 8">
    <name type="scientific">Isoptericola hypogeus</name>
    <dbReference type="NCBI Taxonomy" id="300179"/>
    <lineage>
        <taxon>Bacteria</taxon>
        <taxon>Bacillati</taxon>
        <taxon>Actinomycetota</taxon>
        <taxon>Actinomycetes</taxon>
        <taxon>Micrococcales</taxon>
        <taxon>Promicromonosporaceae</taxon>
        <taxon>Isoptericola</taxon>
    </lineage>
</organism>
<dbReference type="GO" id="GO:0032259">
    <property type="term" value="P:methylation"/>
    <property type="evidence" value="ECO:0007669"/>
    <property type="project" value="UniProtKB-KW"/>
</dbReference>
<dbReference type="EMBL" id="BAAAPM010000010">
    <property type="protein sequence ID" value="GAA1741084.1"/>
    <property type="molecule type" value="Genomic_DNA"/>
</dbReference>
<dbReference type="PANTHER" id="PTHR43667:SF1">
    <property type="entry name" value="CYCLOPROPANE-FATTY-ACYL-PHOSPHOLIPID SYNTHASE"/>
    <property type="match status" value="1"/>
</dbReference>
<evidence type="ECO:0000256" key="4">
    <source>
        <dbReference type="ARBA" id="ARBA00022691"/>
    </source>
</evidence>
<dbReference type="Proteomes" id="UP001501138">
    <property type="component" value="Unassembled WGS sequence"/>
</dbReference>
<evidence type="ECO:0000259" key="6">
    <source>
        <dbReference type="Pfam" id="PF13649"/>
    </source>
</evidence>
<evidence type="ECO:0000256" key="2">
    <source>
        <dbReference type="ARBA" id="ARBA00022603"/>
    </source>
</evidence>
<dbReference type="InterPro" id="IPR041698">
    <property type="entry name" value="Methyltransf_25"/>
</dbReference>
<evidence type="ECO:0000313" key="7">
    <source>
        <dbReference type="EMBL" id="GAA1741084.1"/>
    </source>
</evidence>
<evidence type="ECO:0000313" key="8">
    <source>
        <dbReference type="Proteomes" id="UP001501138"/>
    </source>
</evidence>
<keyword evidence="8" id="KW-1185">Reference proteome</keyword>
<comment type="caution">
    <text evidence="7">The sequence shown here is derived from an EMBL/GenBank/DDBJ whole genome shotgun (WGS) entry which is preliminary data.</text>
</comment>
<dbReference type="Gene3D" id="3.40.50.150">
    <property type="entry name" value="Vaccinia Virus protein VP39"/>
    <property type="match status" value="1"/>
</dbReference>
<evidence type="ECO:0000256" key="5">
    <source>
        <dbReference type="ARBA" id="ARBA00023098"/>
    </source>
</evidence>
<comment type="similarity">
    <text evidence="1">Belongs to the CFA/CMAS family.</text>
</comment>
<dbReference type="RefSeq" id="WP_344250754.1">
    <property type="nucleotide sequence ID" value="NZ_BAAAPM010000010.1"/>
</dbReference>
<reference evidence="8" key="1">
    <citation type="journal article" date="2019" name="Int. J. Syst. Evol. Microbiol.">
        <title>The Global Catalogue of Microorganisms (GCM) 10K type strain sequencing project: providing services to taxonomists for standard genome sequencing and annotation.</title>
        <authorList>
            <consortium name="The Broad Institute Genomics Platform"/>
            <consortium name="The Broad Institute Genome Sequencing Center for Infectious Disease"/>
            <person name="Wu L."/>
            <person name="Ma J."/>
        </authorList>
    </citation>
    <scope>NUCLEOTIDE SEQUENCE [LARGE SCALE GENOMIC DNA]</scope>
    <source>
        <strain evidence="8">JCM 15589</strain>
    </source>
</reference>